<dbReference type="EMBL" id="LHXY01000037">
    <property type="protein sequence ID" value="KXB01459.1"/>
    <property type="molecule type" value="Genomic_DNA"/>
</dbReference>
<protein>
    <submittedName>
        <fullName evidence="1">Uncharacterized protein</fullName>
    </submittedName>
</protein>
<accession>A0A133V4T7</accession>
<organism evidence="1 2">
    <name type="scientific">candidate division MSBL1 archaeon SCGC-AAA261F17</name>
    <dbReference type="NCBI Taxonomy" id="1698274"/>
    <lineage>
        <taxon>Archaea</taxon>
        <taxon>Methanobacteriati</taxon>
        <taxon>Methanobacteriota</taxon>
        <taxon>candidate division MSBL1</taxon>
    </lineage>
</organism>
<evidence type="ECO:0000313" key="2">
    <source>
        <dbReference type="Proteomes" id="UP000070035"/>
    </source>
</evidence>
<dbReference type="AlphaFoldDB" id="A0A133V4T7"/>
<proteinExistence type="predicted"/>
<dbReference type="Proteomes" id="UP000070035">
    <property type="component" value="Unassembled WGS sequence"/>
</dbReference>
<comment type="caution">
    <text evidence="1">The sequence shown here is derived from an EMBL/GenBank/DDBJ whole genome shotgun (WGS) entry which is preliminary data.</text>
</comment>
<gene>
    <name evidence="1" type="ORF">AKJ44_02490</name>
</gene>
<reference evidence="1 2" key="1">
    <citation type="journal article" date="2016" name="Sci. Rep.">
        <title>Metabolic traits of an uncultured archaeal lineage -MSBL1- from brine pools of the Red Sea.</title>
        <authorList>
            <person name="Mwirichia R."/>
            <person name="Alam I."/>
            <person name="Rashid M."/>
            <person name="Vinu M."/>
            <person name="Ba-Alawi W."/>
            <person name="Anthony Kamau A."/>
            <person name="Kamanda Ngugi D."/>
            <person name="Goker M."/>
            <person name="Klenk H.P."/>
            <person name="Bajic V."/>
            <person name="Stingl U."/>
        </authorList>
    </citation>
    <scope>NUCLEOTIDE SEQUENCE [LARGE SCALE GENOMIC DNA]</scope>
    <source>
        <strain evidence="1">SCGC-AAA261F17</strain>
    </source>
</reference>
<name>A0A133V4T7_9EURY</name>
<evidence type="ECO:0000313" key="1">
    <source>
        <dbReference type="EMBL" id="KXB01459.1"/>
    </source>
</evidence>
<sequence length="78" mass="9197">MEEYSGKLIALDDRMTATIERAKESYEKEDWIGFLEVLREYKSLLVEAQNIMPELFKGASELADRQRENSTYLFSRGW</sequence>
<keyword evidence="2" id="KW-1185">Reference proteome</keyword>